<dbReference type="WBParaSite" id="BXY_1083600.1">
    <property type="protein sequence ID" value="BXY_1083600.1"/>
    <property type="gene ID" value="BXY_1083600"/>
</dbReference>
<dbReference type="Proteomes" id="UP000095284">
    <property type="component" value="Unplaced"/>
</dbReference>
<name>A0A1I7SCT2_BURXY</name>
<dbReference type="Proteomes" id="UP000659654">
    <property type="component" value="Unassembled WGS sequence"/>
</dbReference>
<dbReference type="EMBL" id="CAJFDI010000002">
    <property type="protein sequence ID" value="CAD5213864.1"/>
    <property type="molecule type" value="Genomic_DNA"/>
</dbReference>
<reference evidence="5" key="1">
    <citation type="submission" date="2016-11" db="UniProtKB">
        <authorList>
            <consortium name="WormBaseParasite"/>
        </authorList>
    </citation>
    <scope>IDENTIFICATION</scope>
</reference>
<feature type="region of interest" description="Disordered" evidence="1">
    <location>
        <begin position="32"/>
        <end position="75"/>
    </location>
</feature>
<gene>
    <name evidence="2" type="ORF">BXYJ_LOCUS3243</name>
</gene>
<evidence type="ECO:0000313" key="4">
    <source>
        <dbReference type="Proteomes" id="UP000659654"/>
    </source>
</evidence>
<evidence type="ECO:0000256" key="1">
    <source>
        <dbReference type="SAM" id="MobiDB-lite"/>
    </source>
</evidence>
<protein>
    <submittedName>
        <fullName evidence="2">(pine wood nematode) hypothetical protein</fullName>
    </submittedName>
</protein>
<dbReference type="AlphaFoldDB" id="A0A1I7SCT2"/>
<accession>A0A1I7SCT2</accession>
<organism evidence="3 5">
    <name type="scientific">Bursaphelenchus xylophilus</name>
    <name type="common">Pinewood nematode worm</name>
    <name type="synonym">Aphelenchoides xylophilus</name>
    <dbReference type="NCBI Taxonomy" id="6326"/>
    <lineage>
        <taxon>Eukaryota</taxon>
        <taxon>Metazoa</taxon>
        <taxon>Ecdysozoa</taxon>
        <taxon>Nematoda</taxon>
        <taxon>Chromadorea</taxon>
        <taxon>Rhabditida</taxon>
        <taxon>Tylenchina</taxon>
        <taxon>Tylenchomorpha</taxon>
        <taxon>Aphelenchoidea</taxon>
        <taxon>Aphelenchoididae</taxon>
        <taxon>Bursaphelenchus</taxon>
    </lineage>
</organism>
<reference evidence="2" key="2">
    <citation type="submission" date="2020-09" db="EMBL/GenBank/DDBJ databases">
        <authorList>
            <person name="Kikuchi T."/>
        </authorList>
    </citation>
    <scope>NUCLEOTIDE SEQUENCE</scope>
    <source>
        <strain evidence="2">Ka4C1</strain>
    </source>
</reference>
<dbReference type="OrthoDB" id="10539226at2759"/>
<evidence type="ECO:0000313" key="5">
    <source>
        <dbReference type="WBParaSite" id="BXY_1083600.1"/>
    </source>
</evidence>
<sequence length="112" mass="12458">MIPFSPHPSSGEAYKNSPVKWRSLTHLVQSRRSSTAELARNASHRRSQSTSAITPPHLRPPERRGSVEEKPRKSSLSGLIELKRFLPAAVQKTLSSSNSSLTQGMLRVCKIR</sequence>
<evidence type="ECO:0000313" key="2">
    <source>
        <dbReference type="EMBL" id="CAD5213864.1"/>
    </source>
</evidence>
<keyword evidence="4" id="KW-1185">Reference proteome</keyword>
<dbReference type="Proteomes" id="UP000582659">
    <property type="component" value="Unassembled WGS sequence"/>
</dbReference>
<proteinExistence type="predicted"/>
<evidence type="ECO:0000313" key="3">
    <source>
        <dbReference type="Proteomes" id="UP000095284"/>
    </source>
</evidence>
<dbReference type="EMBL" id="CAJFCV020000002">
    <property type="protein sequence ID" value="CAG9093539.1"/>
    <property type="molecule type" value="Genomic_DNA"/>
</dbReference>
<feature type="compositionally biased region" description="Basic and acidic residues" evidence="1">
    <location>
        <begin position="59"/>
        <end position="72"/>
    </location>
</feature>